<sequence length="59" mass="6556">MKKLTANDLKVIEINENVYQIEAGKRAIVIRAKSPSEALKLACRYLGINCSKNALHLSN</sequence>
<comment type="caution">
    <text evidence="1">The sequence shown here is derived from an EMBL/GenBank/DDBJ whole genome shotgun (WGS) entry which is preliminary data.</text>
</comment>
<proteinExistence type="predicted"/>
<gene>
    <name evidence="1" type="ORF">LNAT_P0300</name>
</gene>
<evidence type="ECO:0000313" key="2">
    <source>
        <dbReference type="Proteomes" id="UP000217944"/>
    </source>
</evidence>
<accession>A0A292YCB4</accession>
<keyword evidence="2" id="KW-1185">Reference proteome</keyword>
<name>A0A292YCB4_9BACT</name>
<reference evidence="1 2" key="1">
    <citation type="journal article" date="2017" name="Syst. Appl. Microbiol.">
        <title>Lebetimonas natsushimae sp. nov., a novel strictly anaerobic, moderately thermophilic chemoautotroph isolated from a deep-sea hydrothermal vent polychaete nest in the Mid-Okinawa Trough.</title>
        <authorList>
            <person name="Nagata R."/>
            <person name="Takaki Y."/>
            <person name="Tame A."/>
            <person name="Nunoura T."/>
            <person name="Muto H."/>
            <person name="Mino S."/>
            <person name="Sawayama S."/>
            <person name="Takai K."/>
            <person name="Nakagawa S."/>
        </authorList>
    </citation>
    <scope>NUCLEOTIDE SEQUENCE [LARGE SCALE GENOMIC DNA]</scope>
    <source>
        <strain evidence="1 2">HS1857</strain>
    </source>
</reference>
<dbReference type="RefSeq" id="WP_096258162.1">
    <property type="nucleotide sequence ID" value="NZ_BDME01000001.1"/>
</dbReference>
<evidence type="ECO:0000313" key="1">
    <source>
        <dbReference type="EMBL" id="GAX87005.1"/>
    </source>
</evidence>
<dbReference type="EMBL" id="BDME01000001">
    <property type="protein sequence ID" value="GAX87005.1"/>
    <property type="molecule type" value="Genomic_DNA"/>
</dbReference>
<organism evidence="1 2">
    <name type="scientific">Lebetimonas natsushimae</name>
    <dbReference type="NCBI Taxonomy" id="1936991"/>
    <lineage>
        <taxon>Bacteria</taxon>
        <taxon>Pseudomonadati</taxon>
        <taxon>Campylobacterota</taxon>
        <taxon>Epsilonproteobacteria</taxon>
        <taxon>Nautiliales</taxon>
        <taxon>Nautiliaceae</taxon>
        <taxon>Lebetimonas</taxon>
    </lineage>
</organism>
<dbReference type="AlphaFoldDB" id="A0A292YCB4"/>
<dbReference type="Proteomes" id="UP000217944">
    <property type="component" value="Unassembled WGS sequence"/>
</dbReference>
<protein>
    <submittedName>
        <fullName evidence="1">Uncharacterized protein</fullName>
    </submittedName>
</protein>